<evidence type="ECO:0000256" key="1">
    <source>
        <dbReference type="SAM" id="MobiDB-lite"/>
    </source>
</evidence>
<protein>
    <submittedName>
        <fullName evidence="2">Uncharacterized protein</fullName>
    </submittedName>
</protein>
<sequence length="149" mass="16022">MGFVNDGFAPPVARSSSTAASPSRPLHRPCPQQPAPGQGARSQGQHPHPLSPLWGKQWLRQAQKLPTASHRLPQRSRGRSPGPSGARSVHAGWTCGRSALPRNALDRSLCFSSLFLTALGRYRGREAEGPAGDCARVYPRETVPTVRTA</sequence>
<dbReference type="InParanoid" id="M3XSZ3"/>
<organism evidence="2">
    <name type="scientific">Mustela putorius furo</name>
    <name type="common">European domestic ferret</name>
    <name type="synonym">Mustela furo</name>
    <dbReference type="NCBI Taxonomy" id="9669"/>
    <lineage>
        <taxon>Eukaryota</taxon>
        <taxon>Metazoa</taxon>
        <taxon>Chordata</taxon>
        <taxon>Craniata</taxon>
        <taxon>Vertebrata</taxon>
        <taxon>Euteleostomi</taxon>
        <taxon>Mammalia</taxon>
        <taxon>Eutheria</taxon>
        <taxon>Laurasiatheria</taxon>
        <taxon>Carnivora</taxon>
        <taxon>Caniformia</taxon>
        <taxon>Musteloidea</taxon>
        <taxon>Mustelidae</taxon>
        <taxon>Mustelinae</taxon>
        <taxon>Mustela</taxon>
    </lineage>
</organism>
<dbReference type="EMBL" id="AEYP01097243">
    <property type="status" value="NOT_ANNOTATED_CDS"/>
    <property type="molecule type" value="Genomic_DNA"/>
</dbReference>
<dbReference type="EMBL" id="AEYP01097244">
    <property type="status" value="NOT_ANNOTATED_CDS"/>
    <property type="molecule type" value="Genomic_DNA"/>
</dbReference>
<evidence type="ECO:0000313" key="2">
    <source>
        <dbReference type="Ensembl" id="ENSMPUP00000002193.1"/>
    </source>
</evidence>
<proteinExistence type="predicted"/>
<feature type="region of interest" description="Disordered" evidence="1">
    <location>
        <begin position="1"/>
        <end position="91"/>
    </location>
</feature>
<dbReference type="Ensembl" id="ENSMPUT00000002237.1">
    <property type="protein sequence ID" value="ENSMPUP00000002193.1"/>
    <property type="gene ID" value="ENSMPUG00000002215.1"/>
</dbReference>
<reference evidence="2" key="1">
    <citation type="submission" date="2024-06" db="UniProtKB">
        <authorList>
            <consortium name="Ensembl"/>
        </authorList>
    </citation>
    <scope>IDENTIFICATION</scope>
</reference>
<accession>M3XSZ3</accession>
<feature type="compositionally biased region" description="Low complexity" evidence="1">
    <location>
        <begin position="35"/>
        <end position="45"/>
    </location>
</feature>
<feature type="compositionally biased region" description="Low complexity" evidence="1">
    <location>
        <begin position="9"/>
        <end position="24"/>
    </location>
</feature>
<name>M3XSZ3_MUSPF</name>
<dbReference type="HOGENOM" id="CLU_1749036_0_0_1"/>
<dbReference type="AlphaFoldDB" id="M3XSZ3"/>